<name>S5YDE0_PARAH</name>
<keyword evidence="7" id="KW-1185">Reference proteome</keyword>
<dbReference type="eggNOG" id="COG0616">
    <property type="taxonomic scope" value="Bacteria"/>
</dbReference>
<comment type="similarity">
    <text evidence="1">Belongs to the peptidase S49 family.</text>
</comment>
<dbReference type="GO" id="GO:0006508">
    <property type="term" value="P:proteolysis"/>
    <property type="evidence" value="ECO:0007669"/>
    <property type="project" value="UniProtKB-KW"/>
</dbReference>
<dbReference type="MEROPS" id="S49.003"/>
<evidence type="ECO:0000256" key="2">
    <source>
        <dbReference type="ARBA" id="ARBA00022670"/>
    </source>
</evidence>
<keyword evidence="3 6" id="KW-0378">Hydrolase</keyword>
<proteinExistence type="inferred from homology"/>
<reference evidence="6 7" key="1">
    <citation type="journal article" date="2014" name="BMC Genomics">
        <title>Architecture and functions of a multipartite genome of the methylotrophic bacterium Paracoccus aminophilus JCM 7686, containing primary and secondary chromids.</title>
        <authorList>
            <person name="Dziewit L."/>
            <person name="Czarnecki J."/>
            <person name="Wibberg D."/>
            <person name="Radlinska M."/>
            <person name="Mrozek P."/>
            <person name="Szymczak M."/>
            <person name="Schluter A."/>
            <person name="Puhler A."/>
            <person name="Bartosik D."/>
        </authorList>
    </citation>
    <scope>NUCLEOTIDE SEQUENCE [LARGE SCALE GENOMIC DNA]</scope>
    <source>
        <strain evidence="6">JCM 7686</strain>
    </source>
</reference>
<evidence type="ECO:0000313" key="6">
    <source>
        <dbReference type="EMBL" id="AGT09468.1"/>
    </source>
</evidence>
<dbReference type="InterPro" id="IPR033855">
    <property type="entry name" value="Protein_C"/>
</dbReference>
<dbReference type="CDD" id="cd07022">
    <property type="entry name" value="S49_Sppa_36K_type"/>
    <property type="match status" value="1"/>
</dbReference>
<dbReference type="GO" id="GO:0004252">
    <property type="term" value="F:serine-type endopeptidase activity"/>
    <property type="evidence" value="ECO:0007669"/>
    <property type="project" value="UniProtKB-EC"/>
</dbReference>
<dbReference type="HOGENOM" id="CLU_046540_4_0_5"/>
<dbReference type="Pfam" id="PF01343">
    <property type="entry name" value="Peptidase_S49"/>
    <property type="match status" value="1"/>
</dbReference>
<evidence type="ECO:0000259" key="5">
    <source>
        <dbReference type="Pfam" id="PF01343"/>
    </source>
</evidence>
<dbReference type="PATRIC" id="fig|1367847.3.peg.2398"/>
<keyword evidence="2" id="KW-0645">Protease</keyword>
<dbReference type="STRING" id="1367847.JCM7686_2400"/>
<dbReference type="Proteomes" id="UP000015480">
    <property type="component" value="Chromosome"/>
</dbReference>
<dbReference type="Gene3D" id="6.20.330.10">
    <property type="match status" value="1"/>
</dbReference>
<keyword evidence="4" id="KW-0720">Serine protease</keyword>
<dbReference type="InterPro" id="IPR002142">
    <property type="entry name" value="Peptidase_S49"/>
</dbReference>
<evidence type="ECO:0000256" key="3">
    <source>
        <dbReference type="ARBA" id="ARBA00022801"/>
    </source>
</evidence>
<dbReference type="Gene3D" id="3.90.226.10">
    <property type="entry name" value="2-enoyl-CoA Hydratase, Chain A, domain 1"/>
    <property type="match status" value="1"/>
</dbReference>
<dbReference type="InterPro" id="IPR029045">
    <property type="entry name" value="ClpP/crotonase-like_dom_sf"/>
</dbReference>
<dbReference type="PANTHER" id="PTHR33209">
    <property type="entry name" value="PROTEASE 4"/>
    <property type="match status" value="1"/>
</dbReference>
<organism evidence="6 7">
    <name type="scientific">Paracoccus aminophilus JCM 7686</name>
    <dbReference type="NCBI Taxonomy" id="1367847"/>
    <lineage>
        <taxon>Bacteria</taxon>
        <taxon>Pseudomonadati</taxon>
        <taxon>Pseudomonadota</taxon>
        <taxon>Alphaproteobacteria</taxon>
        <taxon>Rhodobacterales</taxon>
        <taxon>Paracoccaceae</taxon>
        <taxon>Paracoccus</taxon>
    </lineage>
</organism>
<feature type="domain" description="Peptidase S49" evidence="5">
    <location>
        <begin position="138"/>
        <end position="287"/>
    </location>
</feature>
<evidence type="ECO:0000256" key="4">
    <source>
        <dbReference type="ARBA" id="ARBA00022825"/>
    </source>
</evidence>
<protein>
    <submittedName>
        <fullName evidence="6">Peptidase S49</fullName>
        <ecNumber evidence="6">3.4.21.69</ecNumber>
    </submittedName>
</protein>
<dbReference type="RefSeq" id="WP_020951106.1">
    <property type="nucleotide sequence ID" value="NC_022041.1"/>
</dbReference>
<dbReference type="OrthoDB" id="266140at2"/>
<evidence type="ECO:0000256" key="1">
    <source>
        <dbReference type="ARBA" id="ARBA00008683"/>
    </source>
</evidence>
<evidence type="ECO:0000313" key="7">
    <source>
        <dbReference type="Proteomes" id="UP000015480"/>
    </source>
</evidence>
<dbReference type="AlphaFoldDB" id="S5YDE0"/>
<dbReference type="EC" id="3.4.21.69" evidence="6"/>
<dbReference type="EMBL" id="CP006650">
    <property type="protein sequence ID" value="AGT09468.1"/>
    <property type="molecule type" value="Genomic_DNA"/>
</dbReference>
<dbReference type="PANTHER" id="PTHR33209:SF1">
    <property type="entry name" value="PEPTIDASE S49 DOMAIN-CONTAINING PROTEIN"/>
    <property type="match status" value="1"/>
</dbReference>
<dbReference type="SUPFAM" id="SSF52096">
    <property type="entry name" value="ClpP/crotonase"/>
    <property type="match status" value="1"/>
</dbReference>
<accession>S5YDE0</accession>
<dbReference type="KEGG" id="pami:JCM7686_2400"/>
<sequence length="345" mass="35993">MNLYQIADRALNRPLLLHPDKAAIILDVLAGRIGVDGSGPGPLTPEASRFFGSEKRDDGSYKMNRAAGGVAAIPIVGSLVNRGAWIGASSGLVSYEGIAAQLREAAADQDVHTVVLDIDTGGGEAGGITSLVNQIVELRKTKRVVAVVNDMAASAGYWIASACDEIVVSETGIVGSIGVVVLHVNRSGELQQKGWQPTFIFAGAHKVDGNSLGPMPDEVRADVQASVDDLYKTFVNGVAANRAGRLTPKSVRATEARMFTGRAAVAAGLADRIASFPEVLAQFQADKRANKLGGSRSSGITLERAIRPAAAVSPPASAKLPDAHAQGSALMRGAVKRLNEKRSEI</sequence>
<gene>
    <name evidence="6" type="ORF">JCM7686_2400</name>
</gene>